<dbReference type="InterPro" id="IPR012340">
    <property type="entry name" value="NA-bd_OB-fold"/>
</dbReference>
<sequence>MFWEVTLNQSVRIHPLKLASDLTTTTIEDELRNIVEGMITADTGIILTVQKIEKIGDGIVSQRTGFAIYDVKYRAIIFRPLPNQVIDAFITSVNEQGIKAEAGPLEIFVATRCISQGFEFDVENTSFTKKIKNEKDGSILPIVLMKGSKIRVKIINTKPHTDFTRLTATATINDKGLGFIH</sequence>
<evidence type="ECO:0000256" key="3">
    <source>
        <dbReference type="ARBA" id="ARBA00023163"/>
    </source>
</evidence>
<dbReference type="SUPFAM" id="SSF88798">
    <property type="entry name" value="N-terminal, heterodimerisation domain of RBP7 (RpoE)"/>
    <property type="match status" value="1"/>
</dbReference>
<dbReference type="Pfam" id="PF03876">
    <property type="entry name" value="SHS2_Rpb7-N"/>
    <property type="match status" value="1"/>
</dbReference>
<dbReference type="InterPro" id="IPR036898">
    <property type="entry name" value="RNA_pol_Rpb7-like_N_sf"/>
</dbReference>
<dbReference type="PANTHER" id="PTHR12709:SF4">
    <property type="entry name" value="DNA-DIRECTED RNA POLYMERASE II SUBUNIT RPB7"/>
    <property type="match status" value="1"/>
</dbReference>
<comment type="subcellular location">
    <subcellularLocation>
        <location evidence="1">Nucleus</location>
    </subcellularLocation>
</comment>
<dbReference type="GO" id="GO:0000428">
    <property type="term" value="C:DNA-directed RNA polymerase complex"/>
    <property type="evidence" value="ECO:0007669"/>
    <property type="project" value="UniProtKB-KW"/>
</dbReference>
<dbReference type="SUPFAM" id="SSF50249">
    <property type="entry name" value="Nucleic acid-binding proteins"/>
    <property type="match status" value="1"/>
</dbReference>
<evidence type="ECO:0000313" key="5">
    <source>
        <dbReference type="EMBL" id="KAK8895827.1"/>
    </source>
</evidence>
<dbReference type="PANTHER" id="PTHR12709">
    <property type="entry name" value="DNA-DIRECTED RNA POLYMERASE II, III"/>
    <property type="match status" value="1"/>
</dbReference>
<comment type="caution">
    <text evidence="5">The sequence shown here is derived from an EMBL/GenBank/DDBJ whole genome shotgun (WGS) entry which is preliminary data.</text>
</comment>
<gene>
    <name evidence="5" type="ORF">M9Y10_013712</name>
</gene>
<protein>
    <submittedName>
        <fullName evidence="5">DNA-directed RNA polymerase II subunit RPB7</fullName>
    </submittedName>
</protein>
<keyword evidence="2 5" id="KW-0240">DNA-directed RNA polymerase</keyword>
<keyword evidence="6" id="KW-1185">Reference proteome</keyword>
<organism evidence="5 6">
    <name type="scientific">Tritrichomonas musculus</name>
    <dbReference type="NCBI Taxonomy" id="1915356"/>
    <lineage>
        <taxon>Eukaryota</taxon>
        <taxon>Metamonada</taxon>
        <taxon>Parabasalia</taxon>
        <taxon>Tritrichomonadida</taxon>
        <taxon>Tritrichomonadidae</taxon>
        <taxon>Tritrichomonas</taxon>
    </lineage>
</organism>
<evidence type="ECO:0000313" key="6">
    <source>
        <dbReference type="Proteomes" id="UP001470230"/>
    </source>
</evidence>
<evidence type="ECO:0000259" key="4">
    <source>
        <dbReference type="Pfam" id="PF03876"/>
    </source>
</evidence>
<evidence type="ECO:0000256" key="1">
    <source>
        <dbReference type="ARBA" id="ARBA00004123"/>
    </source>
</evidence>
<dbReference type="InterPro" id="IPR005576">
    <property type="entry name" value="Rpb7-like_N"/>
</dbReference>
<feature type="domain" description="RNA polymerase Rpb7-like N-terminal" evidence="4">
    <location>
        <begin position="11"/>
        <end position="60"/>
    </location>
</feature>
<reference evidence="5 6" key="1">
    <citation type="submission" date="2024-04" db="EMBL/GenBank/DDBJ databases">
        <title>Tritrichomonas musculus Genome.</title>
        <authorList>
            <person name="Alves-Ferreira E."/>
            <person name="Grigg M."/>
            <person name="Lorenzi H."/>
            <person name="Galac M."/>
        </authorList>
    </citation>
    <scope>NUCLEOTIDE SEQUENCE [LARGE SCALE GENOMIC DNA]</scope>
    <source>
        <strain evidence="5 6">EAF2021</strain>
    </source>
</reference>
<dbReference type="Gene3D" id="2.40.50.140">
    <property type="entry name" value="Nucleic acid-binding proteins"/>
    <property type="match status" value="1"/>
</dbReference>
<dbReference type="Gene3D" id="3.30.1490.120">
    <property type="entry name" value="RNA polymerase Rpb7-like, N-terminal domain"/>
    <property type="match status" value="1"/>
</dbReference>
<accession>A0ABR2KY40</accession>
<dbReference type="EMBL" id="JAPFFF010000002">
    <property type="protein sequence ID" value="KAK8895827.1"/>
    <property type="molecule type" value="Genomic_DNA"/>
</dbReference>
<dbReference type="InterPro" id="IPR045113">
    <property type="entry name" value="Rpb7-like"/>
</dbReference>
<keyword evidence="3" id="KW-0804">Transcription</keyword>
<evidence type="ECO:0000256" key="2">
    <source>
        <dbReference type="ARBA" id="ARBA00022478"/>
    </source>
</evidence>
<name>A0ABR2KY40_9EUKA</name>
<proteinExistence type="predicted"/>
<dbReference type="Proteomes" id="UP001470230">
    <property type="component" value="Unassembled WGS sequence"/>
</dbReference>